<reference evidence="3 4" key="1">
    <citation type="submission" date="2015-10" db="EMBL/GenBank/DDBJ databases">
        <title>Genome analyses suggest a sexual origin of heterokaryosis in a supposedly ancient asexual fungus.</title>
        <authorList>
            <person name="Ropars J."/>
            <person name="Sedzielewska K."/>
            <person name="Noel J."/>
            <person name="Charron P."/>
            <person name="Farinelli L."/>
            <person name="Marton T."/>
            <person name="Kruger M."/>
            <person name="Pelin A."/>
            <person name="Brachmann A."/>
            <person name="Corradi N."/>
        </authorList>
    </citation>
    <scope>NUCLEOTIDE SEQUENCE [LARGE SCALE GENOMIC DNA]</scope>
    <source>
        <strain evidence="3 4">A4</strain>
    </source>
</reference>
<evidence type="ECO:0008006" key="5">
    <source>
        <dbReference type="Google" id="ProtNLM"/>
    </source>
</evidence>
<comment type="caution">
    <text evidence="3">The sequence shown here is derived from an EMBL/GenBank/DDBJ whole genome shotgun (WGS) entry which is preliminary data.</text>
</comment>
<dbReference type="InterPro" id="IPR024862">
    <property type="entry name" value="TRPV"/>
</dbReference>
<dbReference type="Proteomes" id="UP000234323">
    <property type="component" value="Unassembled WGS sequence"/>
</dbReference>
<dbReference type="GO" id="GO:0005886">
    <property type="term" value="C:plasma membrane"/>
    <property type="evidence" value="ECO:0007669"/>
    <property type="project" value="TreeGrafter"/>
</dbReference>
<keyword evidence="2" id="KW-0812">Transmembrane</keyword>
<feature type="transmembrane region" description="Helical" evidence="2">
    <location>
        <begin position="881"/>
        <end position="900"/>
    </location>
</feature>
<dbReference type="AlphaFoldDB" id="A0A2I1HAX2"/>
<evidence type="ECO:0000256" key="1">
    <source>
        <dbReference type="ARBA" id="ARBA00022737"/>
    </source>
</evidence>
<accession>A0A2I1HAX2</accession>
<dbReference type="GO" id="GO:0098703">
    <property type="term" value="P:calcium ion import across plasma membrane"/>
    <property type="evidence" value="ECO:0007669"/>
    <property type="project" value="TreeGrafter"/>
</dbReference>
<protein>
    <recommendedName>
        <fullName evidence="5">Ion transport domain-containing protein</fullName>
    </recommendedName>
</protein>
<dbReference type="GO" id="GO:0005216">
    <property type="term" value="F:monoatomic ion channel activity"/>
    <property type="evidence" value="ECO:0007669"/>
    <property type="project" value="InterPro"/>
</dbReference>
<feature type="transmembrane region" description="Helical" evidence="2">
    <location>
        <begin position="912"/>
        <end position="936"/>
    </location>
</feature>
<evidence type="ECO:0000256" key="2">
    <source>
        <dbReference type="SAM" id="Phobius"/>
    </source>
</evidence>
<dbReference type="VEuPathDB" id="FungiDB:RhiirFUN_021444"/>
<keyword evidence="4" id="KW-1185">Reference proteome</keyword>
<feature type="transmembrane region" description="Helical" evidence="2">
    <location>
        <begin position="1070"/>
        <end position="1095"/>
    </location>
</feature>
<dbReference type="VEuPathDB" id="FungiDB:FUN_009643"/>
<feature type="transmembrane region" description="Helical" evidence="2">
    <location>
        <begin position="848"/>
        <end position="869"/>
    </location>
</feature>
<keyword evidence="1" id="KW-0677">Repeat</keyword>
<gene>
    <name evidence="3" type="ORF">RhiirA4_476011</name>
</gene>
<keyword evidence="2" id="KW-1133">Transmembrane helix</keyword>
<keyword evidence="2" id="KW-0472">Membrane</keyword>
<dbReference type="EMBL" id="LLXI01002043">
    <property type="protein sequence ID" value="PKY56036.1"/>
    <property type="molecule type" value="Genomic_DNA"/>
</dbReference>
<dbReference type="VEuPathDB" id="FungiDB:RhiirA1_455503"/>
<dbReference type="PANTHER" id="PTHR10582">
    <property type="entry name" value="TRANSIENT RECEPTOR POTENTIAL ION CHANNEL PROTEIN"/>
    <property type="match status" value="1"/>
</dbReference>
<feature type="transmembrane region" description="Helical" evidence="2">
    <location>
        <begin position="948"/>
        <end position="969"/>
    </location>
</feature>
<dbReference type="PANTHER" id="PTHR10582:SF2">
    <property type="entry name" value="INACTIVE"/>
    <property type="match status" value="1"/>
</dbReference>
<dbReference type="SUPFAM" id="SSF82171">
    <property type="entry name" value="DPP6 N-terminal domain-like"/>
    <property type="match status" value="1"/>
</dbReference>
<evidence type="ECO:0000313" key="3">
    <source>
        <dbReference type="EMBL" id="PKY56036.1"/>
    </source>
</evidence>
<name>A0A2I1HAX2_9GLOM</name>
<feature type="transmembrane region" description="Helical" evidence="2">
    <location>
        <begin position="990"/>
        <end position="1014"/>
    </location>
</feature>
<sequence>MDYMDDPELGNLTFGDYVAISPEGSIVATFTQETRHDYSITIKELATNKEKRITFNWERDDKTIGWSLAVSDIINNNEIGVVAISCITEKDMKPKRDEEINKYQILLKIIINQINMFSYYFDYDKQFRLSQVPSEGMTMLFKFSFNNNNNYNDTNNNTNSDANRNDNDCTVKNFGGVVCFLKNSSNSATLVCTNCIKIQKKEIKLNELNELDVHEKGGYILPENLFKELEKYDDSRRDLSNRNNWKYLLKSRFQEFLMVDTSDYQQIQSIEIYNINTSQLVNVFHRNRGEKDYIISKNNEPGIFAISTDSKLFAYSYGDDNITIYLMESGLEVVSKKFDNIHKIKFLEFIEKDEKLFIIEEDKKKGVKFHIWLISGCLNDYFPISSIPIRHNDENYHTLTKANGTIVFLNHNNQAETLPKTIIERSTFGENDVTDEYEYNSHDLEPWNNNTETITPIRGRFLNINDRKFLLIIGQNSIQVWKSNSQNSKDYEDFKNFENLNLVYILIHDNPTKFQIDDDMTTVITNACKSLAYLYNRTKTSINSKEKCEKFVSGIITIIKDFIEKYPDNWKLMEVQYPLMAYLIYSRSFSLIKYILFGVESKKKNTGLLHRPQNNYGSYPCYDNFMYDLNTYLKSAKVLDKDLRSVNDLDLALKFCQDQDAVMLAYLLEYYSENSMDHIGWMINVTKILPELSKHDYANYMDLLLYKPCFGEMKFNFPNKTFNSLSVSQDTLKVYVPLTQLISTDHLTIFKCMKYKKIRYDKLPDICMVPLPNFTTYDTKVEEKTVQVGVLRTLTGILLGLRNIIFPHFYKNKDFSPYLQVEKNIDTFFRIPAMEAVINSRWSQTKQYLLISLIYYIIFLVLFSVLSWLYLNNDINDKNKYYFLIMILIFYYSGIYLLLVEIIQMIKYKGKYFTLFNIFDLCSVILGMIIFSIILANSFSSKINGLNYEWMIFATSVTAFLLWIEMLLRSRLFSEIAINIYIFGNILGKILPFFAFMLILIMGVGHSMFILFGFSSLVDSKRSNSSFTLKNGTDNFTLTEETPNNPFDTPLDAILSAYNWDTTNLLPYKYWALQLLAFIASVVIVLILLNMIIALMNDTFNMAKEDGKLGLLIFRSELINDYERLDVDNPFFGESLNDNLQSPYICFRQDPDLMKRWKKKSRELKTKKLYSWFNESADKEKITFDINLWYEALISGNED</sequence>
<proteinExistence type="predicted"/>
<evidence type="ECO:0000313" key="4">
    <source>
        <dbReference type="Proteomes" id="UP000234323"/>
    </source>
</evidence>
<organism evidence="3 4">
    <name type="scientific">Rhizophagus irregularis</name>
    <dbReference type="NCBI Taxonomy" id="588596"/>
    <lineage>
        <taxon>Eukaryota</taxon>
        <taxon>Fungi</taxon>
        <taxon>Fungi incertae sedis</taxon>
        <taxon>Mucoromycota</taxon>
        <taxon>Glomeromycotina</taxon>
        <taxon>Glomeromycetes</taxon>
        <taxon>Glomerales</taxon>
        <taxon>Glomeraceae</taxon>
        <taxon>Rhizophagus</taxon>
    </lineage>
</organism>
<dbReference type="VEuPathDB" id="FungiDB:FUN_009642"/>